<proteinExistence type="predicted"/>
<comment type="caution">
    <text evidence="2">The sequence shown here is derived from an EMBL/GenBank/DDBJ whole genome shotgun (WGS) entry which is preliminary data.</text>
</comment>
<feature type="domain" description="CdaR GGDEF-like" evidence="1">
    <location>
        <begin position="22"/>
        <end position="117"/>
    </location>
</feature>
<name>A0ABQ2VNS5_9ACTN</name>
<evidence type="ECO:0000313" key="3">
    <source>
        <dbReference type="Proteomes" id="UP000654471"/>
    </source>
</evidence>
<dbReference type="EMBL" id="BMRP01000051">
    <property type="protein sequence ID" value="GGU96260.1"/>
    <property type="molecule type" value="Genomic_DNA"/>
</dbReference>
<dbReference type="InterPro" id="IPR041522">
    <property type="entry name" value="CdaR_GGDEF"/>
</dbReference>
<organism evidence="2 3">
    <name type="scientific">Streptomyces albospinus</name>
    <dbReference type="NCBI Taxonomy" id="285515"/>
    <lineage>
        <taxon>Bacteria</taxon>
        <taxon>Bacillati</taxon>
        <taxon>Actinomycetota</taxon>
        <taxon>Actinomycetes</taxon>
        <taxon>Kitasatosporales</taxon>
        <taxon>Streptomycetaceae</taxon>
        <taxon>Streptomyces</taxon>
    </lineage>
</organism>
<dbReference type="Proteomes" id="UP000654471">
    <property type="component" value="Unassembled WGS sequence"/>
</dbReference>
<dbReference type="Pfam" id="PF17853">
    <property type="entry name" value="GGDEF_2"/>
    <property type="match status" value="1"/>
</dbReference>
<evidence type="ECO:0000259" key="1">
    <source>
        <dbReference type="Pfam" id="PF17853"/>
    </source>
</evidence>
<reference evidence="3" key="1">
    <citation type="journal article" date="2019" name="Int. J. Syst. Evol. Microbiol.">
        <title>The Global Catalogue of Microorganisms (GCM) 10K type strain sequencing project: providing services to taxonomists for standard genome sequencing and annotation.</title>
        <authorList>
            <consortium name="The Broad Institute Genomics Platform"/>
            <consortium name="The Broad Institute Genome Sequencing Center for Infectious Disease"/>
            <person name="Wu L."/>
            <person name="Ma J."/>
        </authorList>
    </citation>
    <scope>NUCLEOTIDE SEQUENCE [LARGE SCALE GENOMIC DNA]</scope>
    <source>
        <strain evidence="3">JCM 3399</strain>
    </source>
</reference>
<evidence type="ECO:0000313" key="2">
    <source>
        <dbReference type="EMBL" id="GGU96260.1"/>
    </source>
</evidence>
<sequence length="126" mass="13788">MLQRERERSAMVEALFTGLLTDRTTLWEAADVLGLPTRGPYVVVAAEVPGPDREALPGIETRLRAEQLRSAWRLLPDLHIGVIAVRHPGADDAALRILERSLTAPVGVSPTYRHLREPPKPSGSPA</sequence>
<protein>
    <recommendedName>
        <fullName evidence="1">CdaR GGDEF-like domain-containing protein</fullName>
    </recommendedName>
</protein>
<gene>
    <name evidence="2" type="ORF">GCM10010211_74420</name>
</gene>
<accession>A0ABQ2VNS5</accession>
<keyword evidence="3" id="KW-1185">Reference proteome</keyword>
<dbReference type="RefSeq" id="WP_189307692.1">
    <property type="nucleotide sequence ID" value="NZ_BMRP01000051.1"/>
</dbReference>